<evidence type="ECO:0000313" key="3">
    <source>
        <dbReference type="Proteomes" id="UP000267223"/>
    </source>
</evidence>
<keyword evidence="1" id="KW-0812">Transmembrane</keyword>
<keyword evidence="1" id="KW-1133">Transmembrane helix</keyword>
<evidence type="ECO:0000313" key="2">
    <source>
        <dbReference type="EMBL" id="RNI39157.1"/>
    </source>
</evidence>
<sequence length="69" mass="8620">MWRNFIPFLFVFLKVFFNFHCQKEENKKFFFQQILLIFAELLIEIFTNIFCINFYNKIPLESLFKNILK</sequence>
<keyword evidence="1" id="KW-0472">Membrane</keyword>
<name>A0A3M9NP95_9BACT</name>
<gene>
    <name evidence="2" type="ORF">EFY79_05825</name>
</gene>
<keyword evidence="3" id="KW-1185">Reference proteome</keyword>
<dbReference type="Proteomes" id="UP000267223">
    <property type="component" value="Unassembled WGS sequence"/>
</dbReference>
<feature type="transmembrane region" description="Helical" evidence="1">
    <location>
        <begin position="31"/>
        <end position="55"/>
    </location>
</feature>
<organism evidence="2 3">
    <name type="scientific">Hanamia caeni</name>
    <dbReference type="NCBI Taxonomy" id="2294116"/>
    <lineage>
        <taxon>Bacteria</taxon>
        <taxon>Pseudomonadati</taxon>
        <taxon>Bacteroidota</taxon>
        <taxon>Chitinophagia</taxon>
        <taxon>Chitinophagales</taxon>
        <taxon>Chitinophagaceae</taxon>
        <taxon>Hanamia</taxon>
    </lineage>
</organism>
<accession>A0A3M9NP95</accession>
<evidence type="ECO:0000256" key="1">
    <source>
        <dbReference type="SAM" id="Phobius"/>
    </source>
</evidence>
<protein>
    <submittedName>
        <fullName evidence="2">Uncharacterized protein</fullName>
    </submittedName>
</protein>
<reference evidence="2 3" key="1">
    <citation type="submission" date="2018-11" db="EMBL/GenBank/DDBJ databases">
        <title>Draft genome sequence of Ferruginibacter sp. BO-59.</title>
        <authorList>
            <person name="Im W.T."/>
        </authorList>
    </citation>
    <scope>NUCLEOTIDE SEQUENCE [LARGE SCALE GENOMIC DNA]</scope>
    <source>
        <strain evidence="2 3">BO-59</strain>
    </source>
</reference>
<comment type="caution">
    <text evidence="2">The sequence shown here is derived from an EMBL/GenBank/DDBJ whole genome shotgun (WGS) entry which is preliminary data.</text>
</comment>
<dbReference type="EMBL" id="RJJR01000002">
    <property type="protein sequence ID" value="RNI39157.1"/>
    <property type="molecule type" value="Genomic_DNA"/>
</dbReference>
<dbReference type="AlphaFoldDB" id="A0A3M9NP95"/>
<proteinExistence type="predicted"/>